<dbReference type="AlphaFoldDB" id="A0A9W7T4U8"/>
<dbReference type="InterPro" id="IPR033375">
    <property type="entry name" value="Cggbp1"/>
</dbReference>
<evidence type="ECO:0008006" key="3">
    <source>
        <dbReference type="Google" id="ProtNLM"/>
    </source>
</evidence>
<dbReference type="GO" id="GO:0006357">
    <property type="term" value="P:regulation of transcription by RNA polymerase II"/>
    <property type="evidence" value="ECO:0007669"/>
    <property type="project" value="InterPro"/>
</dbReference>
<evidence type="ECO:0000313" key="1">
    <source>
        <dbReference type="EMBL" id="KAI7790722.1"/>
    </source>
</evidence>
<keyword evidence="2" id="KW-1185">Reference proteome</keyword>
<dbReference type="EMBL" id="JAFHDT010000028">
    <property type="protein sequence ID" value="KAI7790722.1"/>
    <property type="molecule type" value="Genomic_DNA"/>
</dbReference>
<proteinExistence type="predicted"/>
<protein>
    <recommendedName>
        <fullName evidence="3">DUF659 domain-containing protein</fullName>
    </recommendedName>
</protein>
<accession>A0A9W7T4U8</accession>
<reference evidence="1" key="1">
    <citation type="submission" date="2021-02" db="EMBL/GenBank/DDBJ databases">
        <title>Comparative genomics reveals that relaxation of natural selection precedes convergent phenotypic evolution of cavefish.</title>
        <authorList>
            <person name="Peng Z."/>
        </authorList>
    </citation>
    <scope>NUCLEOTIDE SEQUENCE</scope>
    <source>
        <tissue evidence="1">Muscle</tissue>
    </source>
</reference>
<dbReference type="PANTHER" id="PTHR32344:SF1">
    <property type="entry name" value="U1-TYPE DOMAIN-CONTAINING PROTEIN"/>
    <property type="match status" value="1"/>
</dbReference>
<evidence type="ECO:0000313" key="2">
    <source>
        <dbReference type="Proteomes" id="UP001059041"/>
    </source>
</evidence>
<sequence>MSKRPSETVKSSKKLKNLSLNAKFRAEQYPNDFYESGQQLFCKFCQHSIDWTRKTTCDDHLKSKTHMRNKEKLKGKNLSLQCTIASTVASSDARREFVEDFVAVCAEADIPYEKMKKLRPFLIKHCKQGGSLPQNESSLRQTHLPRVFEQHMEAVLNKISGKKMWVDETTDIRDCSILNIVIGVEGHYFLTDVIFMESCNYTTFSQAIRGSLHRNNLDLNDVWALVTDNASYCLKAFKEVLKGVMPNSVHVTCLCHVINLVGETWRHYKYFTEVALLVTWMRSVFFKKPARKRRWVSFLIMKETVRLGSPRSSEYKVEQLV</sequence>
<comment type="caution">
    <text evidence="1">The sequence shown here is derived from an EMBL/GenBank/DDBJ whole genome shotgun (WGS) entry which is preliminary data.</text>
</comment>
<dbReference type="GO" id="GO:0005634">
    <property type="term" value="C:nucleus"/>
    <property type="evidence" value="ECO:0007669"/>
    <property type="project" value="InterPro"/>
</dbReference>
<name>A0A9W7T4U8_TRIRA</name>
<gene>
    <name evidence="1" type="ORF">IRJ41_005008</name>
</gene>
<dbReference type="Proteomes" id="UP001059041">
    <property type="component" value="Unassembled WGS sequence"/>
</dbReference>
<organism evidence="1 2">
    <name type="scientific">Triplophysa rosa</name>
    <name type="common">Cave loach</name>
    <dbReference type="NCBI Taxonomy" id="992332"/>
    <lineage>
        <taxon>Eukaryota</taxon>
        <taxon>Metazoa</taxon>
        <taxon>Chordata</taxon>
        <taxon>Craniata</taxon>
        <taxon>Vertebrata</taxon>
        <taxon>Euteleostomi</taxon>
        <taxon>Actinopterygii</taxon>
        <taxon>Neopterygii</taxon>
        <taxon>Teleostei</taxon>
        <taxon>Ostariophysi</taxon>
        <taxon>Cypriniformes</taxon>
        <taxon>Nemacheilidae</taxon>
        <taxon>Triplophysa</taxon>
    </lineage>
</organism>
<dbReference type="PANTHER" id="PTHR32344">
    <property type="entry name" value="U1-TYPE DOMAIN-CONTAINING PROTEIN"/>
    <property type="match status" value="1"/>
</dbReference>
<dbReference type="GO" id="GO:0003690">
    <property type="term" value="F:double-stranded DNA binding"/>
    <property type="evidence" value="ECO:0007669"/>
    <property type="project" value="InterPro"/>
</dbReference>